<dbReference type="InterPro" id="IPR000182">
    <property type="entry name" value="GNAT_dom"/>
</dbReference>
<keyword evidence="6" id="KW-0689">Ribosomal protein</keyword>
<dbReference type="InterPro" id="IPR016181">
    <property type="entry name" value="Acyl_CoA_acyltransferase"/>
</dbReference>
<comment type="caution">
    <text evidence="6">The sequence shown here is derived from an EMBL/GenBank/DDBJ whole genome shotgun (WGS) entry which is preliminary data.</text>
</comment>
<reference evidence="6" key="1">
    <citation type="journal article" date="2021" name="PeerJ">
        <title>Extensive microbial diversity within the chicken gut microbiome revealed by metagenomics and culture.</title>
        <authorList>
            <person name="Gilroy R."/>
            <person name="Ravi A."/>
            <person name="Getino M."/>
            <person name="Pursley I."/>
            <person name="Horton D.L."/>
            <person name="Alikhan N.F."/>
            <person name="Baker D."/>
            <person name="Gharbi K."/>
            <person name="Hall N."/>
            <person name="Watson M."/>
            <person name="Adriaenssens E.M."/>
            <person name="Foster-Nyarko E."/>
            <person name="Jarju S."/>
            <person name="Secka A."/>
            <person name="Antonio M."/>
            <person name="Oren A."/>
            <person name="Chaudhuri R.R."/>
            <person name="La Ragione R."/>
            <person name="Hildebrand F."/>
            <person name="Pallen M.J."/>
        </authorList>
    </citation>
    <scope>NUCLEOTIDE SEQUENCE</scope>
    <source>
        <strain evidence="6">150</strain>
    </source>
</reference>
<evidence type="ECO:0000256" key="3">
    <source>
        <dbReference type="ARBA" id="ARBA00022679"/>
    </source>
</evidence>
<evidence type="ECO:0000313" key="7">
    <source>
        <dbReference type="Proteomes" id="UP000813384"/>
    </source>
</evidence>
<dbReference type="PANTHER" id="PTHR43420">
    <property type="entry name" value="ACETYLTRANSFERASE"/>
    <property type="match status" value="1"/>
</dbReference>
<accession>A0A9E4DSB1</accession>
<keyword evidence="4 6" id="KW-0012">Acyltransferase</keyword>
<dbReference type="NCBIfam" id="TIGR01575">
    <property type="entry name" value="rimI"/>
    <property type="match status" value="1"/>
</dbReference>
<protein>
    <submittedName>
        <fullName evidence="6">Ribosomal protein S18-alanine N-acetyltransferase</fullName>
        <ecNumber evidence="6">2.3.1.266</ecNumber>
    </submittedName>
</protein>
<dbReference type="EC" id="2.3.1.266" evidence="6"/>
<dbReference type="AlphaFoldDB" id="A0A9E4DSB1"/>
<keyword evidence="2" id="KW-0963">Cytoplasm</keyword>
<evidence type="ECO:0000256" key="2">
    <source>
        <dbReference type="ARBA" id="ARBA00022490"/>
    </source>
</evidence>
<dbReference type="Pfam" id="PF00583">
    <property type="entry name" value="Acetyltransf_1"/>
    <property type="match status" value="1"/>
</dbReference>
<dbReference type="Proteomes" id="UP000813384">
    <property type="component" value="Unassembled WGS sequence"/>
</dbReference>
<comment type="similarity">
    <text evidence="1">Belongs to the acetyltransferase family. RimI subfamily.</text>
</comment>
<gene>
    <name evidence="6" type="primary">rimI</name>
    <name evidence="6" type="ORF">K8V42_07300</name>
</gene>
<reference evidence="6" key="2">
    <citation type="submission" date="2021-11" db="EMBL/GenBank/DDBJ databases">
        <authorList>
            <person name="Gilroy R."/>
        </authorList>
    </citation>
    <scope>NUCLEOTIDE SEQUENCE</scope>
    <source>
        <strain evidence="6">150</strain>
    </source>
</reference>
<keyword evidence="3 6" id="KW-0808">Transferase</keyword>
<sequence>MWKKCNWFRSLFLPNAPLQYAPQWLEIKQEQFLIRELELGDIKELLAVQRLTYDGQTPWTRSGFLSELYSRYTHLYLGVVHEEKVIGFMGVRLFLEDGHITNIAIIPKFQGWGLGACLLQEAEIFAKSHRCQTMSLEVRKSNSDAQRLYRRLGYVSRRVLPNYYNENNEDAIDMVKYLC</sequence>
<keyword evidence="6" id="KW-0687">Ribonucleoprotein</keyword>
<feature type="domain" description="N-acetyltransferase" evidence="5">
    <location>
        <begin position="32"/>
        <end position="179"/>
    </location>
</feature>
<dbReference type="InterPro" id="IPR006464">
    <property type="entry name" value="AcTrfase_RimI/Ard1"/>
</dbReference>
<evidence type="ECO:0000256" key="4">
    <source>
        <dbReference type="ARBA" id="ARBA00023315"/>
    </source>
</evidence>
<dbReference type="GO" id="GO:0008999">
    <property type="term" value="F:protein-N-terminal-alanine acetyltransferase activity"/>
    <property type="evidence" value="ECO:0007669"/>
    <property type="project" value="UniProtKB-EC"/>
</dbReference>
<evidence type="ECO:0000256" key="1">
    <source>
        <dbReference type="ARBA" id="ARBA00005395"/>
    </source>
</evidence>
<evidence type="ECO:0000259" key="5">
    <source>
        <dbReference type="PROSITE" id="PS51186"/>
    </source>
</evidence>
<evidence type="ECO:0000313" key="6">
    <source>
        <dbReference type="EMBL" id="MCC9274082.1"/>
    </source>
</evidence>
<dbReference type="GO" id="GO:0005840">
    <property type="term" value="C:ribosome"/>
    <property type="evidence" value="ECO:0007669"/>
    <property type="project" value="UniProtKB-KW"/>
</dbReference>
<dbReference type="InterPro" id="IPR050680">
    <property type="entry name" value="YpeA/RimI_acetyltransf"/>
</dbReference>
<proteinExistence type="inferred from homology"/>
<organism evidence="6 7">
    <name type="scientific">Enterococcus aquimarinus</name>
    <dbReference type="NCBI Taxonomy" id="328396"/>
    <lineage>
        <taxon>Bacteria</taxon>
        <taxon>Bacillati</taxon>
        <taxon>Bacillota</taxon>
        <taxon>Bacilli</taxon>
        <taxon>Lactobacillales</taxon>
        <taxon>Enterococcaceae</taxon>
        <taxon>Enterococcus</taxon>
    </lineage>
</organism>
<dbReference type="SUPFAM" id="SSF55729">
    <property type="entry name" value="Acyl-CoA N-acyltransferases (Nat)"/>
    <property type="match status" value="1"/>
</dbReference>
<dbReference type="Gene3D" id="3.40.630.30">
    <property type="match status" value="1"/>
</dbReference>
<name>A0A9E4DSB1_9ENTE</name>
<dbReference type="PANTHER" id="PTHR43420:SF44">
    <property type="entry name" value="ACETYLTRANSFERASE YPEA"/>
    <property type="match status" value="1"/>
</dbReference>
<dbReference type="PROSITE" id="PS51186">
    <property type="entry name" value="GNAT"/>
    <property type="match status" value="1"/>
</dbReference>
<dbReference type="EMBL" id="JAJJVO010000109">
    <property type="protein sequence ID" value="MCC9274082.1"/>
    <property type="molecule type" value="Genomic_DNA"/>
</dbReference>
<dbReference type="CDD" id="cd04301">
    <property type="entry name" value="NAT_SF"/>
    <property type="match status" value="1"/>
</dbReference>